<dbReference type="Proteomes" id="UP001597285">
    <property type="component" value="Unassembled WGS sequence"/>
</dbReference>
<name>A0ABW4NLR5_9LACT</name>
<reference evidence="2" key="1">
    <citation type="journal article" date="2019" name="Int. J. Syst. Evol. Microbiol.">
        <title>The Global Catalogue of Microorganisms (GCM) 10K type strain sequencing project: providing services to taxonomists for standard genome sequencing and annotation.</title>
        <authorList>
            <consortium name="The Broad Institute Genomics Platform"/>
            <consortium name="The Broad Institute Genome Sequencing Center for Infectious Disease"/>
            <person name="Wu L."/>
            <person name="Ma J."/>
        </authorList>
    </citation>
    <scope>NUCLEOTIDE SEQUENCE [LARGE SCALE GENOMIC DNA]</scope>
    <source>
        <strain evidence="2">KCTC 42143</strain>
    </source>
</reference>
<dbReference type="RefSeq" id="WP_156413251.1">
    <property type="nucleotide sequence ID" value="NZ_JBHSQC010000025.1"/>
</dbReference>
<evidence type="ECO:0000313" key="2">
    <source>
        <dbReference type="Proteomes" id="UP001597285"/>
    </source>
</evidence>
<evidence type="ECO:0000313" key="1">
    <source>
        <dbReference type="EMBL" id="MFD1799384.1"/>
    </source>
</evidence>
<organism evidence="1 2">
    <name type="scientific">Carnobacterium antarcticum</name>
    <dbReference type="NCBI Taxonomy" id="2126436"/>
    <lineage>
        <taxon>Bacteria</taxon>
        <taxon>Bacillati</taxon>
        <taxon>Bacillota</taxon>
        <taxon>Bacilli</taxon>
        <taxon>Lactobacillales</taxon>
        <taxon>Carnobacteriaceae</taxon>
        <taxon>Carnobacterium</taxon>
    </lineage>
</organism>
<evidence type="ECO:0008006" key="3">
    <source>
        <dbReference type="Google" id="ProtNLM"/>
    </source>
</evidence>
<dbReference type="EMBL" id="JBHUFF010000013">
    <property type="protein sequence ID" value="MFD1799384.1"/>
    <property type="molecule type" value="Genomic_DNA"/>
</dbReference>
<protein>
    <recommendedName>
        <fullName evidence="3">DUF1659 domain-containing protein</fullName>
    </recommendedName>
</protein>
<proteinExistence type="predicted"/>
<accession>A0ABW4NLR5</accession>
<sequence length="57" mass="6458">MIIKYAVKRRELYKTSQQGVFSNLASAALYTSIKTAERIAKINDGKVIKVEIKEVIE</sequence>
<keyword evidence="2" id="KW-1185">Reference proteome</keyword>
<gene>
    <name evidence="1" type="ORF">ACFSBK_05910</name>
</gene>
<comment type="caution">
    <text evidence="1">The sequence shown here is derived from an EMBL/GenBank/DDBJ whole genome shotgun (WGS) entry which is preliminary data.</text>
</comment>